<comment type="similarity">
    <text evidence="1 7">Belongs to the peptidase M8 family.</text>
</comment>
<evidence type="ECO:0000256" key="3">
    <source>
        <dbReference type="ARBA" id="ARBA00022723"/>
    </source>
</evidence>
<dbReference type="AlphaFoldDB" id="A0A3R7JUP5"/>
<dbReference type="Pfam" id="PF01457">
    <property type="entry name" value="Peptidase_M8"/>
    <property type="match status" value="1"/>
</dbReference>
<evidence type="ECO:0000313" key="9">
    <source>
        <dbReference type="EMBL" id="RNE97130.1"/>
    </source>
</evidence>
<dbReference type="EC" id="3.4.24.-" evidence="7"/>
<dbReference type="Proteomes" id="UP000283634">
    <property type="component" value="Unassembled WGS sequence"/>
</dbReference>
<keyword evidence="10" id="KW-1185">Reference proteome</keyword>
<evidence type="ECO:0000256" key="6">
    <source>
        <dbReference type="ARBA" id="ARBA00023049"/>
    </source>
</evidence>
<dbReference type="GO" id="GO:0016020">
    <property type="term" value="C:membrane"/>
    <property type="evidence" value="ECO:0007669"/>
    <property type="project" value="InterPro"/>
</dbReference>
<evidence type="ECO:0000313" key="10">
    <source>
        <dbReference type="Proteomes" id="UP000283634"/>
    </source>
</evidence>
<evidence type="ECO:0000256" key="8">
    <source>
        <dbReference type="SAM" id="MobiDB-lite"/>
    </source>
</evidence>
<comment type="cofactor">
    <cofactor evidence="7">
        <name>Zn(2+)</name>
        <dbReference type="ChEBI" id="CHEBI:29105"/>
    </cofactor>
    <text evidence="7">Binds 1 zinc ion per subunit.</text>
</comment>
<proteinExistence type="inferred from homology"/>
<protein>
    <recommendedName>
        <fullName evidence="7">Leishmanolysin-like peptidase</fullName>
        <ecNumber evidence="7">3.4.24.-</ecNumber>
    </recommendedName>
</protein>
<sequence>MTQASTRLKKESSVRRFRATLASAGTTTSLPVGKRLSCPKLSSQQSSRAPRGGVPSAACEDSVGCARIHPSDAVQAFHRAYGTPHERSSGRRHSCSIWLLGRLQSSPFYASRSTRTTVGAMNFNLSGGFHPWFAVRVAAHELVHVLGFGYQQMEVKSVVRALTTGGLCGKVGDGDLHAHKEEGAGALKRQQP</sequence>
<evidence type="ECO:0000256" key="1">
    <source>
        <dbReference type="ARBA" id="ARBA00005860"/>
    </source>
</evidence>
<keyword evidence="6 7" id="KW-0482">Metalloprotease</keyword>
<keyword evidence="5 7" id="KW-0862">Zinc</keyword>
<dbReference type="GO" id="GO:0046872">
    <property type="term" value="F:metal ion binding"/>
    <property type="evidence" value="ECO:0007669"/>
    <property type="project" value="UniProtKB-KW"/>
</dbReference>
<keyword evidence="4 7" id="KW-0378">Hydrolase</keyword>
<evidence type="ECO:0000256" key="2">
    <source>
        <dbReference type="ARBA" id="ARBA00022670"/>
    </source>
</evidence>
<dbReference type="EMBL" id="MKGL01000597">
    <property type="protein sequence ID" value="RNE97130.1"/>
    <property type="molecule type" value="Genomic_DNA"/>
</dbReference>
<dbReference type="SUPFAM" id="SSF55486">
    <property type="entry name" value="Metalloproteases ('zincins'), catalytic domain"/>
    <property type="match status" value="1"/>
</dbReference>
<gene>
    <name evidence="9" type="ORF">TraAM80_09497</name>
</gene>
<dbReference type="RefSeq" id="XP_029233972.1">
    <property type="nucleotide sequence ID" value="XM_029386176.1"/>
</dbReference>
<reference evidence="9 10" key="1">
    <citation type="journal article" date="2018" name="BMC Genomics">
        <title>Genomic comparison of Trypanosoma conorhini and Trypanosoma rangeli to Trypanosoma cruzi strains of high and low virulence.</title>
        <authorList>
            <person name="Bradwell K.R."/>
            <person name="Koparde V.N."/>
            <person name="Matveyev A.V."/>
            <person name="Serrano M.G."/>
            <person name="Alves J.M."/>
            <person name="Parikh H."/>
            <person name="Huang B."/>
            <person name="Lee V."/>
            <person name="Espinosa-Alvarez O."/>
            <person name="Ortiz P.A."/>
            <person name="Costa-Martins A.G."/>
            <person name="Teixeira M.M."/>
            <person name="Buck G.A."/>
        </authorList>
    </citation>
    <scope>NUCLEOTIDE SEQUENCE [LARGE SCALE GENOMIC DNA]</scope>
    <source>
        <strain evidence="9 10">AM80</strain>
    </source>
</reference>
<evidence type="ECO:0000256" key="4">
    <source>
        <dbReference type="ARBA" id="ARBA00022801"/>
    </source>
</evidence>
<evidence type="ECO:0000256" key="7">
    <source>
        <dbReference type="RuleBase" id="RU366077"/>
    </source>
</evidence>
<evidence type="ECO:0000256" key="5">
    <source>
        <dbReference type="ARBA" id="ARBA00022833"/>
    </source>
</evidence>
<name>A0A3R7JUP5_TRYRA</name>
<dbReference type="GO" id="GO:0004222">
    <property type="term" value="F:metalloendopeptidase activity"/>
    <property type="evidence" value="ECO:0007669"/>
    <property type="project" value="UniProtKB-UniRule"/>
</dbReference>
<accession>A0A3R7JUP5</accession>
<dbReference type="InterPro" id="IPR001577">
    <property type="entry name" value="Peptidase_M8"/>
</dbReference>
<keyword evidence="2 7" id="KW-0645">Protease</keyword>
<dbReference type="GO" id="GO:0007155">
    <property type="term" value="P:cell adhesion"/>
    <property type="evidence" value="ECO:0007669"/>
    <property type="project" value="InterPro"/>
</dbReference>
<dbReference type="GeneID" id="40333430"/>
<dbReference type="GO" id="GO:0006508">
    <property type="term" value="P:proteolysis"/>
    <property type="evidence" value="ECO:0007669"/>
    <property type="project" value="UniProtKB-KW"/>
</dbReference>
<feature type="region of interest" description="Disordered" evidence="8">
    <location>
        <begin position="33"/>
        <end position="55"/>
    </location>
</feature>
<organism evidence="9 10">
    <name type="scientific">Trypanosoma rangeli</name>
    <dbReference type="NCBI Taxonomy" id="5698"/>
    <lineage>
        <taxon>Eukaryota</taxon>
        <taxon>Discoba</taxon>
        <taxon>Euglenozoa</taxon>
        <taxon>Kinetoplastea</taxon>
        <taxon>Metakinetoplastina</taxon>
        <taxon>Trypanosomatida</taxon>
        <taxon>Trypanosomatidae</taxon>
        <taxon>Trypanosoma</taxon>
        <taxon>Herpetosoma</taxon>
    </lineage>
</organism>
<comment type="caution">
    <text evidence="9">The sequence shown here is derived from an EMBL/GenBank/DDBJ whole genome shotgun (WGS) entry which is preliminary data.</text>
</comment>
<keyword evidence="3 7" id="KW-0479">Metal-binding</keyword>
<dbReference type="OrthoDB" id="527990at2759"/>